<evidence type="ECO:0000313" key="11">
    <source>
        <dbReference type="EMBL" id="PIW17775.1"/>
    </source>
</evidence>
<dbReference type="InterPro" id="IPR022801">
    <property type="entry name" value="Ribosomal_uS4"/>
</dbReference>
<dbReference type="SMART" id="SM01390">
    <property type="entry name" value="Ribosomal_S4"/>
    <property type="match status" value="1"/>
</dbReference>
<dbReference type="NCBIfam" id="TIGR01017">
    <property type="entry name" value="rpsD_bact"/>
    <property type="match status" value="1"/>
</dbReference>
<proteinExistence type="inferred from homology"/>
<sequence>MSRYTGPKERISRALGLNLFLKGKRYEAGKSAFHKGRGRPGQHGQSRIKVSEYGMRLKEKQKLRFMYGVSEKQFRRYYDFANQSKGSTDERFLQFLETRLDNVVYRMKFATTRAQARQFVSHGHILVNGKRVNVASYKVRANDKIEVLEASKNFVRNAVEGFVGEVVPEWMTSDTEAMTGEVLRTPLLDQIDTGKLIQINLIIEFYSK</sequence>
<evidence type="ECO:0000256" key="1">
    <source>
        <dbReference type="ARBA" id="ARBA00007465"/>
    </source>
</evidence>
<dbReference type="GO" id="GO:0006412">
    <property type="term" value="P:translation"/>
    <property type="evidence" value="ECO:0007669"/>
    <property type="project" value="UniProtKB-UniRule"/>
</dbReference>
<comment type="function">
    <text evidence="7">With S5 and S12 plays an important role in translational accuracy.</text>
</comment>
<evidence type="ECO:0000259" key="9">
    <source>
        <dbReference type="SMART" id="SM00363"/>
    </source>
</evidence>
<dbReference type="InterPro" id="IPR001912">
    <property type="entry name" value="Ribosomal_uS4_N"/>
</dbReference>
<comment type="function">
    <text evidence="7">One of the primary rRNA binding proteins, it binds directly to 16S rRNA where it nucleates assembly of the body of the 30S subunit.</text>
</comment>
<feature type="domain" description="RNA-binding S4" evidence="9">
    <location>
        <begin position="98"/>
        <end position="160"/>
    </location>
</feature>
<dbReference type="NCBIfam" id="NF003717">
    <property type="entry name" value="PRK05327.1"/>
    <property type="match status" value="1"/>
</dbReference>
<evidence type="ECO:0000259" key="10">
    <source>
        <dbReference type="SMART" id="SM01390"/>
    </source>
</evidence>
<dbReference type="FunFam" id="3.10.290.10:FF:000001">
    <property type="entry name" value="30S ribosomal protein S4"/>
    <property type="match status" value="1"/>
</dbReference>
<evidence type="ECO:0000313" key="12">
    <source>
        <dbReference type="Proteomes" id="UP000231019"/>
    </source>
</evidence>
<dbReference type="PROSITE" id="PS50889">
    <property type="entry name" value="S4"/>
    <property type="match status" value="1"/>
</dbReference>
<dbReference type="SUPFAM" id="SSF55174">
    <property type="entry name" value="Alpha-L RNA-binding motif"/>
    <property type="match status" value="1"/>
</dbReference>
<dbReference type="GO" id="GO:0015935">
    <property type="term" value="C:small ribosomal subunit"/>
    <property type="evidence" value="ECO:0007669"/>
    <property type="project" value="InterPro"/>
</dbReference>
<dbReference type="CDD" id="cd00165">
    <property type="entry name" value="S4"/>
    <property type="match status" value="1"/>
</dbReference>
<dbReference type="Gene3D" id="3.10.290.10">
    <property type="entry name" value="RNA-binding S4 domain"/>
    <property type="match status" value="1"/>
</dbReference>
<comment type="subunit">
    <text evidence="7">Part of the 30S ribosomal subunit. Contacts protein S5. The interaction surface between S4 and S5 is involved in control of translational fidelity.</text>
</comment>
<name>A0A2M7G6W5_9BACT</name>
<dbReference type="HAMAP" id="MF_01306_B">
    <property type="entry name" value="Ribosomal_uS4_B"/>
    <property type="match status" value="1"/>
</dbReference>
<dbReference type="PANTHER" id="PTHR11831:SF4">
    <property type="entry name" value="SMALL RIBOSOMAL SUBUNIT PROTEIN US4M"/>
    <property type="match status" value="1"/>
</dbReference>
<protein>
    <recommendedName>
        <fullName evidence="6 7">Small ribosomal subunit protein uS4</fullName>
    </recommendedName>
</protein>
<evidence type="ECO:0000256" key="5">
    <source>
        <dbReference type="ARBA" id="ARBA00023274"/>
    </source>
</evidence>
<keyword evidence="4 7" id="KW-0689">Ribosomal protein</keyword>
<organism evidence="11 12">
    <name type="scientific">bacterium (Candidatus Blackallbacteria) CG17_big_fil_post_rev_8_21_14_2_50_48_46</name>
    <dbReference type="NCBI Taxonomy" id="2014261"/>
    <lineage>
        <taxon>Bacteria</taxon>
        <taxon>Candidatus Blackallbacteria</taxon>
    </lineage>
</organism>
<keyword evidence="5 7" id="KW-0687">Ribonucleoprotein</keyword>
<keyword evidence="2 7" id="KW-0699">rRNA-binding</keyword>
<dbReference type="EMBL" id="PFFQ01000020">
    <property type="protein sequence ID" value="PIW17775.1"/>
    <property type="molecule type" value="Genomic_DNA"/>
</dbReference>
<evidence type="ECO:0000256" key="2">
    <source>
        <dbReference type="ARBA" id="ARBA00022730"/>
    </source>
</evidence>
<dbReference type="Gene3D" id="1.10.1050.10">
    <property type="entry name" value="Ribosomal Protein S4 Delta 41, Chain A, domain 1"/>
    <property type="match status" value="1"/>
</dbReference>
<evidence type="ECO:0000256" key="4">
    <source>
        <dbReference type="ARBA" id="ARBA00022980"/>
    </source>
</evidence>
<evidence type="ECO:0000256" key="8">
    <source>
        <dbReference type="RuleBase" id="RU003699"/>
    </source>
</evidence>
<dbReference type="Pfam" id="PF01479">
    <property type="entry name" value="S4"/>
    <property type="match status" value="1"/>
</dbReference>
<accession>A0A2M7G6W5</accession>
<gene>
    <name evidence="7" type="primary">rpsD</name>
    <name evidence="11" type="ORF">COW36_07470</name>
</gene>
<dbReference type="AlphaFoldDB" id="A0A2M7G6W5"/>
<dbReference type="Pfam" id="PF00163">
    <property type="entry name" value="Ribosomal_S4"/>
    <property type="match status" value="1"/>
</dbReference>
<reference evidence="11 12" key="1">
    <citation type="submission" date="2017-09" db="EMBL/GenBank/DDBJ databases">
        <title>Depth-based differentiation of microbial function through sediment-hosted aquifers and enrichment of novel symbionts in the deep terrestrial subsurface.</title>
        <authorList>
            <person name="Probst A.J."/>
            <person name="Ladd B."/>
            <person name="Jarett J.K."/>
            <person name="Geller-Mcgrath D.E."/>
            <person name="Sieber C.M."/>
            <person name="Emerson J.B."/>
            <person name="Anantharaman K."/>
            <person name="Thomas B.C."/>
            <person name="Malmstrom R."/>
            <person name="Stieglmeier M."/>
            <person name="Klingl A."/>
            <person name="Woyke T."/>
            <person name="Ryan C.M."/>
            <person name="Banfield J.F."/>
        </authorList>
    </citation>
    <scope>NUCLEOTIDE SEQUENCE [LARGE SCALE GENOMIC DNA]</scope>
    <source>
        <strain evidence="11">CG17_big_fil_post_rev_8_21_14_2_50_48_46</strain>
    </source>
</reference>
<evidence type="ECO:0000256" key="6">
    <source>
        <dbReference type="ARBA" id="ARBA00035254"/>
    </source>
</evidence>
<dbReference type="PROSITE" id="PS00632">
    <property type="entry name" value="RIBOSOMAL_S4"/>
    <property type="match status" value="1"/>
</dbReference>
<comment type="similarity">
    <text evidence="1 7 8">Belongs to the universal ribosomal protein uS4 family.</text>
</comment>
<comment type="caution">
    <text evidence="11">The sequence shown here is derived from an EMBL/GenBank/DDBJ whole genome shotgun (WGS) entry which is preliminary data.</text>
</comment>
<dbReference type="Proteomes" id="UP000231019">
    <property type="component" value="Unassembled WGS sequence"/>
</dbReference>
<dbReference type="PANTHER" id="PTHR11831">
    <property type="entry name" value="30S 40S RIBOSOMAL PROTEIN"/>
    <property type="match status" value="1"/>
</dbReference>
<dbReference type="InterPro" id="IPR036986">
    <property type="entry name" value="S4_RNA-bd_sf"/>
</dbReference>
<dbReference type="InterPro" id="IPR005709">
    <property type="entry name" value="Ribosomal_uS4_bac-type"/>
</dbReference>
<keyword evidence="3 7" id="KW-0694">RNA-binding</keyword>
<dbReference type="SMART" id="SM00363">
    <property type="entry name" value="S4"/>
    <property type="match status" value="1"/>
</dbReference>
<dbReference type="GO" id="GO:0019843">
    <property type="term" value="F:rRNA binding"/>
    <property type="evidence" value="ECO:0007669"/>
    <property type="project" value="UniProtKB-UniRule"/>
</dbReference>
<feature type="domain" description="Small ribosomal subunit protein uS4 N-terminal" evidence="10">
    <location>
        <begin position="3"/>
        <end position="97"/>
    </location>
</feature>
<dbReference type="GO" id="GO:0042274">
    <property type="term" value="P:ribosomal small subunit biogenesis"/>
    <property type="evidence" value="ECO:0007669"/>
    <property type="project" value="TreeGrafter"/>
</dbReference>
<dbReference type="GO" id="GO:0003735">
    <property type="term" value="F:structural constituent of ribosome"/>
    <property type="evidence" value="ECO:0007669"/>
    <property type="project" value="InterPro"/>
</dbReference>
<dbReference type="InterPro" id="IPR002942">
    <property type="entry name" value="S4_RNA-bd"/>
</dbReference>
<evidence type="ECO:0000256" key="3">
    <source>
        <dbReference type="ARBA" id="ARBA00022884"/>
    </source>
</evidence>
<dbReference type="InterPro" id="IPR018079">
    <property type="entry name" value="Ribosomal_uS4_CS"/>
</dbReference>
<evidence type="ECO:0000256" key="7">
    <source>
        <dbReference type="HAMAP-Rule" id="MF_01306"/>
    </source>
</evidence>